<dbReference type="EMBL" id="MASW01000002">
    <property type="protein sequence ID" value="PXY28470.1"/>
    <property type="molecule type" value="Genomic_DNA"/>
</dbReference>
<gene>
    <name evidence="6" type="ORF">BAY60_17475</name>
</gene>
<dbReference type="InterPro" id="IPR000281">
    <property type="entry name" value="HTH_RpiR"/>
</dbReference>
<sequence>MQEWVSARAADATLGPAASRVVDILATQPRLASYASTAELAERASVNVATVVRTARALGFEGWPHLRLELRNRYLTSLSARQLLAEEAGDLPLAAIRRDLENLETLAHTVDTGAIRAVARAIDRARRTVVLGSGTFAAPGVQLAHGSTSMGRDVLMERHFGTHLANTVARLGEDDCLVAVNLWWLPTQVLEAVRIAHEAGTTTCVVTDLRTSPLVAVADHVVVVPSEGVSSFPSVTAAMAVVHGILAELAQLGGDATRRAMERTETTWSRMGLFGESR</sequence>
<dbReference type="PROSITE" id="PS51464">
    <property type="entry name" value="SIS"/>
    <property type="match status" value="1"/>
</dbReference>
<keyword evidence="1" id="KW-0805">Transcription regulation</keyword>
<dbReference type="InterPro" id="IPR035472">
    <property type="entry name" value="RpiR-like_SIS"/>
</dbReference>
<evidence type="ECO:0000256" key="1">
    <source>
        <dbReference type="ARBA" id="ARBA00023015"/>
    </source>
</evidence>
<accession>A0A2V4B2F3</accession>
<reference evidence="6 7" key="1">
    <citation type="submission" date="2016-07" db="EMBL/GenBank/DDBJ databases">
        <title>Draft genome sequence of Prauserella muralis DSM 45305, isolated from a mould-covered wall in an indoor environment.</title>
        <authorList>
            <person name="Ruckert C."/>
            <person name="Albersmeier A."/>
            <person name="Jiang C.-L."/>
            <person name="Jiang Y."/>
            <person name="Kalinowski J."/>
            <person name="Schneider O."/>
            <person name="Winkler A."/>
            <person name="Zotchev S.B."/>
        </authorList>
    </citation>
    <scope>NUCLEOTIDE SEQUENCE [LARGE SCALE GENOMIC DNA]</scope>
    <source>
        <strain evidence="6 7">DSM 45305</strain>
    </source>
</reference>
<organism evidence="6 7">
    <name type="scientific">Prauserella muralis</name>
    <dbReference type="NCBI Taxonomy" id="588067"/>
    <lineage>
        <taxon>Bacteria</taxon>
        <taxon>Bacillati</taxon>
        <taxon>Actinomycetota</taxon>
        <taxon>Actinomycetes</taxon>
        <taxon>Pseudonocardiales</taxon>
        <taxon>Pseudonocardiaceae</taxon>
        <taxon>Prauserella</taxon>
    </lineage>
</organism>
<evidence type="ECO:0000313" key="7">
    <source>
        <dbReference type="Proteomes" id="UP000249915"/>
    </source>
</evidence>
<dbReference type="PANTHER" id="PTHR30514">
    <property type="entry name" value="GLUCOKINASE"/>
    <property type="match status" value="1"/>
</dbReference>
<evidence type="ECO:0000256" key="2">
    <source>
        <dbReference type="ARBA" id="ARBA00023125"/>
    </source>
</evidence>
<keyword evidence="2" id="KW-0238">DNA-binding</keyword>
<dbReference type="SUPFAM" id="SSF46689">
    <property type="entry name" value="Homeodomain-like"/>
    <property type="match status" value="1"/>
</dbReference>
<dbReference type="Gene3D" id="3.40.50.10490">
    <property type="entry name" value="Glucose-6-phosphate isomerase like protein, domain 1"/>
    <property type="match status" value="1"/>
</dbReference>
<dbReference type="GO" id="GO:1901135">
    <property type="term" value="P:carbohydrate derivative metabolic process"/>
    <property type="evidence" value="ECO:0007669"/>
    <property type="project" value="InterPro"/>
</dbReference>
<dbReference type="AlphaFoldDB" id="A0A2V4B2F3"/>
<name>A0A2V4B2F3_9PSEU</name>
<proteinExistence type="predicted"/>
<dbReference type="InterPro" id="IPR036388">
    <property type="entry name" value="WH-like_DNA-bd_sf"/>
</dbReference>
<evidence type="ECO:0000256" key="3">
    <source>
        <dbReference type="ARBA" id="ARBA00023163"/>
    </source>
</evidence>
<dbReference type="InterPro" id="IPR009057">
    <property type="entry name" value="Homeodomain-like_sf"/>
</dbReference>
<dbReference type="InterPro" id="IPR046348">
    <property type="entry name" value="SIS_dom_sf"/>
</dbReference>
<keyword evidence="7" id="KW-1185">Reference proteome</keyword>
<protein>
    <submittedName>
        <fullName evidence="6">RpiR family transcriptional regulator</fullName>
    </submittedName>
</protein>
<dbReference type="GO" id="GO:0003677">
    <property type="term" value="F:DNA binding"/>
    <property type="evidence" value="ECO:0007669"/>
    <property type="project" value="UniProtKB-KW"/>
</dbReference>
<dbReference type="PROSITE" id="PS51071">
    <property type="entry name" value="HTH_RPIR"/>
    <property type="match status" value="1"/>
</dbReference>
<comment type="caution">
    <text evidence="6">The sequence shown here is derived from an EMBL/GenBank/DDBJ whole genome shotgun (WGS) entry which is preliminary data.</text>
</comment>
<dbReference type="Proteomes" id="UP000249915">
    <property type="component" value="Unassembled WGS sequence"/>
</dbReference>
<dbReference type="InterPro" id="IPR047640">
    <property type="entry name" value="RpiR-like"/>
</dbReference>
<dbReference type="Gene3D" id="1.10.10.10">
    <property type="entry name" value="Winged helix-like DNA-binding domain superfamily/Winged helix DNA-binding domain"/>
    <property type="match status" value="1"/>
</dbReference>
<keyword evidence="3" id="KW-0804">Transcription</keyword>
<dbReference type="GO" id="GO:0097367">
    <property type="term" value="F:carbohydrate derivative binding"/>
    <property type="evidence" value="ECO:0007669"/>
    <property type="project" value="InterPro"/>
</dbReference>
<feature type="domain" description="SIS" evidence="5">
    <location>
        <begin position="118"/>
        <end position="255"/>
    </location>
</feature>
<evidence type="ECO:0000259" key="5">
    <source>
        <dbReference type="PROSITE" id="PS51464"/>
    </source>
</evidence>
<evidence type="ECO:0000259" key="4">
    <source>
        <dbReference type="PROSITE" id="PS51071"/>
    </source>
</evidence>
<dbReference type="CDD" id="cd05013">
    <property type="entry name" value="SIS_RpiR"/>
    <property type="match status" value="1"/>
</dbReference>
<dbReference type="InterPro" id="IPR001347">
    <property type="entry name" value="SIS_dom"/>
</dbReference>
<dbReference type="GO" id="GO:0003700">
    <property type="term" value="F:DNA-binding transcription factor activity"/>
    <property type="evidence" value="ECO:0007669"/>
    <property type="project" value="InterPro"/>
</dbReference>
<dbReference type="Pfam" id="PF01418">
    <property type="entry name" value="HTH_6"/>
    <property type="match status" value="1"/>
</dbReference>
<dbReference type="SUPFAM" id="SSF53697">
    <property type="entry name" value="SIS domain"/>
    <property type="match status" value="1"/>
</dbReference>
<feature type="domain" description="HTH rpiR-type" evidence="4">
    <location>
        <begin position="1"/>
        <end position="77"/>
    </location>
</feature>
<evidence type="ECO:0000313" key="6">
    <source>
        <dbReference type="EMBL" id="PXY28470.1"/>
    </source>
</evidence>